<organism evidence="3 4">
    <name type="scientific">Hymenobacter psychrophilus</name>
    <dbReference type="NCBI Taxonomy" id="651662"/>
    <lineage>
        <taxon>Bacteria</taxon>
        <taxon>Pseudomonadati</taxon>
        <taxon>Bacteroidota</taxon>
        <taxon>Cytophagia</taxon>
        <taxon>Cytophagales</taxon>
        <taxon>Hymenobacteraceae</taxon>
        <taxon>Hymenobacter</taxon>
    </lineage>
</organism>
<feature type="signal peptide" evidence="2">
    <location>
        <begin position="1"/>
        <end position="17"/>
    </location>
</feature>
<reference evidence="4" key="1">
    <citation type="submission" date="2016-10" db="EMBL/GenBank/DDBJ databases">
        <authorList>
            <person name="Varghese N."/>
            <person name="Submissions S."/>
        </authorList>
    </citation>
    <scope>NUCLEOTIDE SEQUENCE [LARGE SCALE GENOMIC DNA]</scope>
    <source>
        <strain evidence="4">CGMCC 1.8975</strain>
    </source>
</reference>
<evidence type="ECO:0000313" key="3">
    <source>
        <dbReference type="EMBL" id="SDY78112.1"/>
    </source>
</evidence>
<accession>A0A1H3MN08</accession>
<proteinExistence type="predicted"/>
<protein>
    <submittedName>
        <fullName evidence="3">Uncharacterized protein</fullName>
    </submittedName>
</protein>
<evidence type="ECO:0000313" key="4">
    <source>
        <dbReference type="Proteomes" id="UP000199249"/>
    </source>
</evidence>
<dbReference type="EMBL" id="FNOV01000013">
    <property type="protein sequence ID" value="SDY78112.1"/>
    <property type="molecule type" value="Genomic_DNA"/>
</dbReference>
<evidence type="ECO:0000256" key="2">
    <source>
        <dbReference type="SAM" id="SignalP"/>
    </source>
</evidence>
<keyword evidence="4" id="KW-1185">Reference proteome</keyword>
<gene>
    <name evidence="3" type="ORF">SAMN04488069_11376</name>
</gene>
<feature type="compositionally biased region" description="Low complexity" evidence="1">
    <location>
        <begin position="66"/>
        <end position="79"/>
    </location>
</feature>
<keyword evidence="2" id="KW-0732">Signal</keyword>
<evidence type="ECO:0000256" key="1">
    <source>
        <dbReference type="SAM" id="MobiDB-lite"/>
    </source>
</evidence>
<sequence>MKKVLFLALAAVSFSFASCDSKTEDAQEQAADNVEEAGEMKADAMEEKADMVRDSADAKADAMENTADAMDAPATTPAQ</sequence>
<feature type="region of interest" description="Disordered" evidence="1">
    <location>
        <begin position="46"/>
        <end position="79"/>
    </location>
</feature>
<feature type="chain" id="PRO_5011667858" evidence="2">
    <location>
        <begin position="18"/>
        <end position="79"/>
    </location>
</feature>
<dbReference type="Proteomes" id="UP000199249">
    <property type="component" value="Unassembled WGS sequence"/>
</dbReference>
<dbReference type="OrthoDB" id="887225at2"/>
<dbReference type="RefSeq" id="WP_092742873.1">
    <property type="nucleotide sequence ID" value="NZ_FNOV01000013.1"/>
</dbReference>
<feature type="compositionally biased region" description="Basic and acidic residues" evidence="1">
    <location>
        <begin position="46"/>
        <end position="62"/>
    </location>
</feature>
<dbReference type="AlphaFoldDB" id="A0A1H3MN08"/>
<dbReference type="PROSITE" id="PS51257">
    <property type="entry name" value="PROKAR_LIPOPROTEIN"/>
    <property type="match status" value="1"/>
</dbReference>
<name>A0A1H3MN08_9BACT</name>